<dbReference type="InterPro" id="IPR041586">
    <property type="entry name" value="PsrA_TetR_C"/>
</dbReference>
<dbReference type="InterPro" id="IPR009057">
    <property type="entry name" value="Homeodomain-like_sf"/>
</dbReference>
<dbReference type="GO" id="GO:0000976">
    <property type="term" value="F:transcription cis-regulatory region binding"/>
    <property type="evidence" value="ECO:0007669"/>
    <property type="project" value="TreeGrafter"/>
</dbReference>
<keyword evidence="3" id="KW-0804">Transcription</keyword>
<dbReference type="Pfam" id="PF00440">
    <property type="entry name" value="TetR_N"/>
    <property type="match status" value="1"/>
</dbReference>
<evidence type="ECO:0000256" key="1">
    <source>
        <dbReference type="ARBA" id="ARBA00023015"/>
    </source>
</evidence>
<dbReference type="AlphaFoldDB" id="A0A919VU42"/>
<dbReference type="Proteomes" id="UP000680865">
    <property type="component" value="Unassembled WGS sequence"/>
</dbReference>
<dbReference type="InterPro" id="IPR001647">
    <property type="entry name" value="HTH_TetR"/>
</dbReference>
<reference evidence="6" key="1">
    <citation type="submission" date="2021-03" db="EMBL/GenBank/DDBJ databases">
        <title>Whole genome shotgun sequence of Actinoplanes consettensis NBRC 14913.</title>
        <authorList>
            <person name="Komaki H."/>
            <person name="Tamura T."/>
        </authorList>
    </citation>
    <scope>NUCLEOTIDE SEQUENCE</scope>
    <source>
        <strain evidence="6">NBRC 14913</strain>
    </source>
</reference>
<dbReference type="RefSeq" id="WP_213000847.1">
    <property type="nucleotide sequence ID" value="NZ_BAAATW010000017.1"/>
</dbReference>
<evidence type="ECO:0000256" key="3">
    <source>
        <dbReference type="ARBA" id="ARBA00023163"/>
    </source>
</evidence>
<sequence>MSEVRTDRAGHTREQILTAAERLFAEQGLFTVSNRQVSEAAGQGNNAAVGYHFGTKTDLIGAIVRRHLEPVEQLRRQLAFRYDGSQNPRDWVTCLVQPITDHLATLGHPSWYARFAAQVMTDPQHRAVIVDQALSTPTITTVVDNLFHCLPGLPEDARATRMPMLRNLLVHTCAEQERLLADQADGNDVGDGPGDPVAVWTSTANALTDALTGILLAPVTR</sequence>
<keyword evidence="7" id="KW-1185">Reference proteome</keyword>
<dbReference type="EMBL" id="BOQP01000036">
    <property type="protein sequence ID" value="GIM78984.1"/>
    <property type="molecule type" value="Genomic_DNA"/>
</dbReference>
<comment type="caution">
    <text evidence="6">The sequence shown here is derived from an EMBL/GenBank/DDBJ whole genome shotgun (WGS) entry which is preliminary data.</text>
</comment>
<dbReference type="Pfam" id="PF17939">
    <property type="entry name" value="TetR_C_30"/>
    <property type="match status" value="1"/>
</dbReference>
<accession>A0A919VU42</accession>
<organism evidence="6 7">
    <name type="scientific">Winogradskya consettensis</name>
    <dbReference type="NCBI Taxonomy" id="113560"/>
    <lineage>
        <taxon>Bacteria</taxon>
        <taxon>Bacillati</taxon>
        <taxon>Actinomycetota</taxon>
        <taxon>Actinomycetes</taxon>
        <taxon>Micromonosporales</taxon>
        <taxon>Micromonosporaceae</taxon>
        <taxon>Winogradskya</taxon>
    </lineage>
</organism>
<dbReference type="PANTHER" id="PTHR30055:SF234">
    <property type="entry name" value="HTH-TYPE TRANSCRIPTIONAL REGULATOR BETI"/>
    <property type="match status" value="1"/>
</dbReference>
<evidence type="ECO:0000259" key="4">
    <source>
        <dbReference type="Pfam" id="PF00440"/>
    </source>
</evidence>
<feature type="domain" description="PsrA tetracyclin repressor-like C-terminal" evidence="5">
    <location>
        <begin position="94"/>
        <end position="182"/>
    </location>
</feature>
<dbReference type="InterPro" id="IPR050109">
    <property type="entry name" value="HTH-type_TetR-like_transc_reg"/>
</dbReference>
<dbReference type="GO" id="GO:0003700">
    <property type="term" value="F:DNA-binding transcription factor activity"/>
    <property type="evidence" value="ECO:0007669"/>
    <property type="project" value="TreeGrafter"/>
</dbReference>
<keyword evidence="1" id="KW-0805">Transcription regulation</keyword>
<evidence type="ECO:0000259" key="5">
    <source>
        <dbReference type="Pfam" id="PF17939"/>
    </source>
</evidence>
<keyword evidence="2" id="KW-0238">DNA-binding</keyword>
<evidence type="ECO:0000313" key="6">
    <source>
        <dbReference type="EMBL" id="GIM78984.1"/>
    </source>
</evidence>
<proteinExistence type="predicted"/>
<name>A0A919VU42_9ACTN</name>
<dbReference type="SUPFAM" id="SSF46689">
    <property type="entry name" value="Homeodomain-like"/>
    <property type="match status" value="1"/>
</dbReference>
<dbReference type="PANTHER" id="PTHR30055">
    <property type="entry name" value="HTH-TYPE TRANSCRIPTIONAL REGULATOR RUTR"/>
    <property type="match status" value="1"/>
</dbReference>
<feature type="domain" description="HTH tetR-type" evidence="4">
    <location>
        <begin position="16"/>
        <end position="63"/>
    </location>
</feature>
<gene>
    <name evidence="6" type="ORF">Aco04nite_63170</name>
</gene>
<protein>
    <submittedName>
        <fullName evidence="6">TetR family transcriptional regulator</fullName>
    </submittedName>
</protein>
<evidence type="ECO:0000313" key="7">
    <source>
        <dbReference type="Proteomes" id="UP000680865"/>
    </source>
</evidence>
<dbReference type="Gene3D" id="1.10.357.10">
    <property type="entry name" value="Tetracycline Repressor, domain 2"/>
    <property type="match status" value="1"/>
</dbReference>
<evidence type="ECO:0000256" key="2">
    <source>
        <dbReference type="ARBA" id="ARBA00023125"/>
    </source>
</evidence>